<gene>
    <name evidence="2" type="ORF">EHS25_006280</name>
</gene>
<sequence>MSSTSQIAMSSQDQYPEYVQHLHAAEPKSSPSKRHSQPASRKQAVNWGDIVEAGAEPLMSVATLIEGIDPTFGNTHDESKERLSELSVDQRTQWDVLESLSRAFETFGSLEDDLSDEASEANSAQRCDEGNLAGSLHDEEVIPPPKSRTINGAEMRETTRREL</sequence>
<reference evidence="2 3" key="1">
    <citation type="submission" date="2018-11" db="EMBL/GenBank/DDBJ databases">
        <title>Genome sequence of Saitozyma podzolica DSM 27192.</title>
        <authorList>
            <person name="Aliyu H."/>
            <person name="Gorte O."/>
            <person name="Ochsenreither K."/>
        </authorList>
    </citation>
    <scope>NUCLEOTIDE SEQUENCE [LARGE SCALE GENOMIC DNA]</scope>
    <source>
        <strain evidence="2 3">DSM 27192</strain>
    </source>
</reference>
<comment type="caution">
    <text evidence="2">The sequence shown here is derived from an EMBL/GenBank/DDBJ whole genome shotgun (WGS) entry which is preliminary data.</text>
</comment>
<organism evidence="2 3">
    <name type="scientific">Saitozyma podzolica</name>
    <dbReference type="NCBI Taxonomy" id="1890683"/>
    <lineage>
        <taxon>Eukaryota</taxon>
        <taxon>Fungi</taxon>
        <taxon>Dikarya</taxon>
        <taxon>Basidiomycota</taxon>
        <taxon>Agaricomycotina</taxon>
        <taxon>Tremellomycetes</taxon>
        <taxon>Tremellales</taxon>
        <taxon>Trimorphomycetaceae</taxon>
        <taxon>Saitozyma</taxon>
    </lineage>
</organism>
<protein>
    <submittedName>
        <fullName evidence="2">Uncharacterized protein</fullName>
    </submittedName>
</protein>
<evidence type="ECO:0000313" key="2">
    <source>
        <dbReference type="EMBL" id="RSH93634.1"/>
    </source>
</evidence>
<dbReference type="AlphaFoldDB" id="A0A427YR96"/>
<proteinExistence type="predicted"/>
<name>A0A427YR96_9TREE</name>
<feature type="region of interest" description="Disordered" evidence="1">
    <location>
        <begin position="1"/>
        <end position="46"/>
    </location>
</feature>
<evidence type="ECO:0000256" key="1">
    <source>
        <dbReference type="SAM" id="MobiDB-lite"/>
    </source>
</evidence>
<dbReference type="EMBL" id="RSCD01000003">
    <property type="protein sequence ID" value="RSH93634.1"/>
    <property type="molecule type" value="Genomic_DNA"/>
</dbReference>
<dbReference type="OrthoDB" id="10499274at2759"/>
<feature type="compositionally biased region" description="Basic and acidic residues" evidence="1">
    <location>
        <begin position="154"/>
        <end position="163"/>
    </location>
</feature>
<dbReference type="Proteomes" id="UP000279259">
    <property type="component" value="Unassembled WGS sequence"/>
</dbReference>
<keyword evidence="3" id="KW-1185">Reference proteome</keyword>
<accession>A0A427YR96</accession>
<feature type="compositionally biased region" description="Polar residues" evidence="1">
    <location>
        <begin position="1"/>
        <end position="14"/>
    </location>
</feature>
<feature type="region of interest" description="Disordered" evidence="1">
    <location>
        <begin position="112"/>
        <end position="163"/>
    </location>
</feature>
<evidence type="ECO:0000313" key="3">
    <source>
        <dbReference type="Proteomes" id="UP000279259"/>
    </source>
</evidence>